<dbReference type="AlphaFoldDB" id="A0A7U9GSE7"/>
<gene>
    <name evidence="1" type="ORF">I1A_002780</name>
</gene>
<dbReference type="OrthoDB" id="6898011at2"/>
<dbReference type="RefSeq" id="WP_003225208.1">
    <property type="nucleotide sequence ID" value="NZ_CM001561.1"/>
</dbReference>
<protein>
    <submittedName>
        <fullName evidence="1">Uncharacterized protein</fullName>
    </submittedName>
</protein>
<reference evidence="1 2" key="1">
    <citation type="submission" date="2012-08" db="EMBL/GenBank/DDBJ databases">
        <title>The genome of cave-isolated P. fluorescens strain R124 demonstrates phenotypic adaptation to the mineral environment.</title>
        <authorList>
            <person name="Barton M.D."/>
            <person name="Petronio M."/>
            <person name="Giarrizzo J.G."/>
            <person name="Bowling B.V."/>
            <person name="Barton H.A."/>
        </authorList>
    </citation>
    <scope>NUCLEOTIDE SEQUENCE [LARGE SCALE GENOMIC DNA]</scope>
    <source>
        <strain evidence="1 2">R124</strain>
    </source>
</reference>
<accession>A0A7U9GSE7</accession>
<evidence type="ECO:0000313" key="2">
    <source>
        <dbReference type="Proteomes" id="UP000006045"/>
    </source>
</evidence>
<name>A0A7U9GSE7_PSEFL</name>
<organism evidence="1 2">
    <name type="scientific">Pseudomonas fluorescens R124</name>
    <dbReference type="NCBI Taxonomy" id="743713"/>
    <lineage>
        <taxon>Bacteria</taxon>
        <taxon>Pseudomonadati</taxon>
        <taxon>Pseudomonadota</taxon>
        <taxon>Gammaproteobacteria</taxon>
        <taxon>Pseudomonadales</taxon>
        <taxon>Pseudomonadaceae</taxon>
        <taxon>Pseudomonas</taxon>
    </lineage>
</organism>
<dbReference type="Proteomes" id="UP000006045">
    <property type="component" value="Chromosome"/>
</dbReference>
<proteinExistence type="predicted"/>
<sequence>MSIRSLAKNLPKDPDNSGWVLGWGVIQSAPWKFIDIYASKDAAESEAANRGTGYQVEYGSHELGTDNFMGGIQP</sequence>
<dbReference type="EMBL" id="CM001561">
    <property type="protein sequence ID" value="EJZ58452.1"/>
    <property type="molecule type" value="Genomic_DNA"/>
</dbReference>
<evidence type="ECO:0000313" key="1">
    <source>
        <dbReference type="EMBL" id="EJZ58452.1"/>
    </source>
</evidence>